<dbReference type="Pfam" id="PF03449">
    <property type="entry name" value="GreA_GreB_N"/>
    <property type="match status" value="1"/>
</dbReference>
<evidence type="ECO:0000313" key="13">
    <source>
        <dbReference type="Proteomes" id="UP000034764"/>
    </source>
</evidence>
<dbReference type="InterPro" id="IPR028624">
    <property type="entry name" value="Tscrpt_elong_fac_GreA/B"/>
</dbReference>
<dbReference type="AlphaFoldDB" id="A0A0G0P312"/>
<protein>
    <recommendedName>
        <fullName evidence="2 8">Transcription elongation factor GreA</fullName>
    </recommendedName>
    <alternativeName>
        <fullName evidence="7 8">Transcript cleavage factor GreA</fullName>
    </alternativeName>
</protein>
<dbReference type="InterPro" id="IPR036805">
    <property type="entry name" value="Tscrpt_elong_fac_GreA/B_N_sf"/>
</dbReference>
<dbReference type="InterPro" id="IPR022691">
    <property type="entry name" value="Tscrpt_elong_fac_GreA/B_N"/>
</dbReference>
<evidence type="ECO:0000313" key="12">
    <source>
        <dbReference type="EMBL" id="KKR22649.1"/>
    </source>
</evidence>
<evidence type="ECO:0000256" key="1">
    <source>
        <dbReference type="ARBA" id="ARBA00008213"/>
    </source>
</evidence>
<dbReference type="NCBIfam" id="TIGR01462">
    <property type="entry name" value="greA"/>
    <property type="match status" value="1"/>
</dbReference>
<evidence type="ECO:0000256" key="3">
    <source>
        <dbReference type="ARBA" id="ARBA00023015"/>
    </source>
</evidence>
<dbReference type="Gene3D" id="3.10.50.30">
    <property type="entry name" value="Transcription elongation factor, GreA/GreB, C-terminal domain"/>
    <property type="match status" value="1"/>
</dbReference>
<organism evidence="12 13">
    <name type="scientific">Candidatus Yanofskybacteria bacterium GW2011_GWD2_39_48</name>
    <dbReference type="NCBI Taxonomy" id="1619031"/>
    <lineage>
        <taxon>Bacteria</taxon>
        <taxon>Candidatus Yanofskyibacteriota</taxon>
    </lineage>
</organism>
<dbReference type="HAMAP" id="MF_00105">
    <property type="entry name" value="GreA_GreB"/>
    <property type="match status" value="1"/>
</dbReference>
<dbReference type="InterPro" id="IPR036953">
    <property type="entry name" value="GreA/GreB_C_sf"/>
</dbReference>
<sequence>MSNQYLSKEGLEKLKGELDERTNVLRPEIALRIKEAKEQGDLSENAEFDAAKEAQSFNEGRIEELKILIDDAVLISHTNGNGFVAVGSTLKVEADGKNSTYSIVGAVEADPVAGYISNESPLGKAFLGKKKGELVVVQTPKGEVKYKIVEIK</sequence>
<keyword evidence="12" id="KW-0648">Protein biosynthesis</keyword>
<dbReference type="GO" id="GO:0003677">
    <property type="term" value="F:DNA binding"/>
    <property type="evidence" value="ECO:0007669"/>
    <property type="project" value="UniProtKB-UniRule"/>
</dbReference>
<evidence type="ECO:0000256" key="8">
    <source>
        <dbReference type="HAMAP-Rule" id="MF_00105"/>
    </source>
</evidence>
<evidence type="ECO:0000256" key="4">
    <source>
        <dbReference type="ARBA" id="ARBA00023125"/>
    </source>
</evidence>
<evidence type="ECO:0000259" key="11">
    <source>
        <dbReference type="Pfam" id="PF03449"/>
    </source>
</evidence>
<comment type="caution">
    <text evidence="12">The sequence shown here is derived from an EMBL/GenBank/DDBJ whole genome shotgun (WGS) entry which is preliminary data.</text>
</comment>
<reference evidence="12 13" key="1">
    <citation type="journal article" date="2015" name="Nature">
        <title>rRNA introns, odd ribosomes, and small enigmatic genomes across a large radiation of phyla.</title>
        <authorList>
            <person name="Brown C.T."/>
            <person name="Hug L.A."/>
            <person name="Thomas B.C."/>
            <person name="Sharon I."/>
            <person name="Castelle C.J."/>
            <person name="Singh A."/>
            <person name="Wilkins M.J."/>
            <person name="Williams K.H."/>
            <person name="Banfield J.F."/>
        </authorList>
    </citation>
    <scope>NUCLEOTIDE SEQUENCE [LARGE SCALE GENOMIC DNA]</scope>
</reference>
<evidence type="ECO:0000256" key="6">
    <source>
        <dbReference type="ARBA" id="ARBA00024916"/>
    </source>
</evidence>
<dbReference type="FunFam" id="1.10.287.180:FF:000001">
    <property type="entry name" value="Transcription elongation factor GreA"/>
    <property type="match status" value="1"/>
</dbReference>
<evidence type="ECO:0000256" key="7">
    <source>
        <dbReference type="ARBA" id="ARBA00030776"/>
    </source>
</evidence>
<evidence type="ECO:0000259" key="10">
    <source>
        <dbReference type="Pfam" id="PF01272"/>
    </source>
</evidence>
<evidence type="ECO:0000256" key="5">
    <source>
        <dbReference type="ARBA" id="ARBA00023163"/>
    </source>
</evidence>
<accession>A0A0G0P312</accession>
<dbReference type="GO" id="GO:0032784">
    <property type="term" value="P:regulation of DNA-templated transcription elongation"/>
    <property type="evidence" value="ECO:0007669"/>
    <property type="project" value="UniProtKB-UniRule"/>
</dbReference>
<dbReference type="GO" id="GO:0003746">
    <property type="term" value="F:translation elongation factor activity"/>
    <property type="evidence" value="ECO:0007669"/>
    <property type="project" value="UniProtKB-KW"/>
</dbReference>
<proteinExistence type="inferred from homology"/>
<name>A0A0G0P312_9BACT</name>
<dbReference type="EMBL" id="LBXD01000036">
    <property type="protein sequence ID" value="KKR22649.1"/>
    <property type="molecule type" value="Genomic_DNA"/>
</dbReference>
<dbReference type="GO" id="GO:0006354">
    <property type="term" value="P:DNA-templated transcription elongation"/>
    <property type="evidence" value="ECO:0007669"/>
    <property type="project" value="TreeGrafter"/>
</dbReference>
<dbReference type="Gene3D" id="1.10.287.180">
    <property type="entry name" value="Transcription elongation factor, GreA/GreB, N-terminal domain"/>
    <property type="match status" value="1"/>
</dbReference>
<dbReference type="PANTHER" id="PTHR30437:SF4">
    <property type="entry name" value="TRANSCRIPTION ELONGATION FACTOR GREA"/>
    <property type="match status" value="1"/>
</dbReference>
<dbReference type="NCBIfam" id="NF001263">
    <property type="entry name" value="PRK00226.1-4"/>
    <property type="match status" value="1"/>
</dbReference>
<dbReference type="FunFam" id="3.10.50.30:FF:000001">
    <property type="entry name" value="Transcription elongation factor GreA"/>
    <property type="match status" value="1"/>
</dbReference>
<dbReference type="InterPro" id="IPR001437">
    <property type="entry name" value="Tscrpt_elong_fac_GreA/B_C"/>
</dbReference>
<dbReference type="PIRSF" id="PIRSF006092">
    <property type="entry name" value="GreA_GreB"/>
    <property type="match status" value="1"/>
</dbReference>
<evidence type="ECO:0000256" key="9">
    <source>
        <dbReference type="RuleBase" id="RU000556"/>
    </source>
</evidence>
<dbReference type="Proteomes" id="UP000034764">
    <property type="component" value="Unassembled WGS sequence"/>
</dbReference>
<dbReference type="Pfam" id="PF01272">
    <property type="entry name" value="GreA_GreB"/>
    <property type="match status" value="1"/>
</dbReference>
<keyword evidence="4 8" id="KW-0238">DNA-binding</keyword>
<feature type="domain" description="Transcription elongation factor GreA/GreB C-terminal" evidence="10">
    <location>
        <begin position="81"/>
        <end position="152"/>
    </location>
</feature>
<keyword evidence="12" id="KW-0251">Elongation factor</keyword>
<dbReference type="SUPFAM" id="SSF54534">
    <property type="entry name" value="FKBP-like"/>
    <property type="match status" value="1"/>
</dbReference>
<comment type="function">
    <text evidence="6 8 9">Necessary for efficient RNA polymerase transcription elongation past template-encoded arresting sites. The arresting sites in DNA have the property of trapping a certain fraction of elongating RNA polymerases that pass through, resulting in locked ternary complexes. Cleavage of the nascent transcript by cleavage factors such as GreA or GreB allows the resumption of elongation from the new 3'terminus. GreA releases sequences of 2 to 3 nucleotides.</text>
</comment>
<keyword evidence="5 8" id="KW-0804">Transcription</keyword>
<comment type="similarity">
    <text evidence="1 8 9">Belongs to the GreA/GreB family.</text>
</comment>
<dbReference type="SUPFAM" id="SSF46557">
    <property type="entry name" value="GreA transcript cleavage protein, N-terminal domain"/>
    <property type="match status" value="1"/>
</dbReference>
<keyword evidence="3 8" id="KW-0805">Transcription regulation</keyword>
<dbReference type="InterPro" id="IPR023459">
    <property type="entry name" value="Tscrpt_elong_fac_GreA/B_fam"/>
</dbReference>
<dbReference type="PANTHER" id="PTHR30437">
    <property type="entry name" value="TRANSCRIPTION ELONGATION FACTOR GREA"/>
    <property type="match status" value="1"/>
</dbReference>
<evidence type="ECO:0000256" key="2">
    <source>
        <dbReference type="ARBA" id="ARBA00013729"/>
    </source>
</evidence>
<gene>
    <name evidence="8" type="primary">greA</name>
    <name evidence="12" type="ORF">UT53_C0036G0004</name>
</gene>
<dbReference type="InterPro" id="IPR006359">
    <property type="entry name" value="Tscrpt_elong_fac_GreA"/>
</dbReference>
<dbReference type="GO" id="GO:0070063">
    <property type="term" value="F:RNA polymerase binding"/>
    <property type="evidence" value="ECO:0007669"/>
    <property type="project" value="InterPro"/>
</dbReference>
<feature type="domain" description="Transcription elongation factor GreA/GreB N-terminal" evidence="11">
    <location>
        <begin position="5"/>
        <end position="72"/>
    </location>
</feature>
<dbReference type="PATRIC" id="fig|1619031.3.peg.538"/>